<keyword evidence="2" id="KW-0560">Oxidoreductase</keyword>
<accession>G7WLT3</accession>
<dbReference type="Pfam" id="PF14512">
    <property type="entry name" value="TM1586_NiRdase"/>
    <property type="match status" value="1"/>
</dbReference>
<dbReference type="GeneID" id="12509458"/>
<dbReference type="KEGG" id="mhi:Mhar_0289"/>
<dbReference type="CDD" id="cd02139">
    <property type="entry name" value="nitroreductase"/>
    <property type="match status" value="1"/>
</dbReference>
<sequence>MDLAEAIKKRRSIRKYLTRKVENDKLDRVLEAGRLAPSAKNLQEWRFVVVRDEGRRKRLAEAAKGQTFVGEAPVVIAACATVTDYVMTCGQLTYPIDLAIAVEHMVLTAAAEGLGTCWIGAFYEEEVKKILNIPPEVRVVALLPLGYPDESPHPRPRKEIGEIVAFESWG</sequence>
<comment type="similarity">
    <text evidence="1">Belongs to the nitroreductase family.</text>
</comment>
<evidence type="ECO:0000256" key="1">
    <source>
        <dbReference type="ARBA" id="ARBA00007118"/>
    </source>
</evidence>
<dbReference type="HOGENOM" id="CLU_070764_7_1_2"/>
<dbReference type="Pfam" id="PF00881">
    <property type="entry name" value="Nitroreductase"/>
    <property type="match status" value="1"/>
</dbReference>
<evidence type="ECO:0000259" key="3">
    <source>
        <dbReference type="Pfam" id="PF00881"/>
    </source>
</evidence>
<dbReference type="EMBL" id="CP003117">
    <property type="protein sequence ID" value="AET63676.1"/>
    <property type="molecule type" value="Genomic_DNA"/>
</dbReference>
<dbReference type="PANTHER" id="PTHR43673:SF10">
    <property type="entry name" value="NADH DEHYDROGENASE_NAD(P)H NITROREDUCTASE XCC3605-RELATED"/>
    <property type="match status" value="1"/>
</dbReference>
<dbReference type="AlphaFoldDB" id="G7WLT3"/>
<gene>
    <name evidence="5" type="ordered locus">Mhar_0289</name>
</gene>
<organism evidence="5 6">
    <name type="scientific">Methanothrix harundinacea (strain 6Ac)</name>
    <name type="common">Methanosaeta harundinacea</name>
    <dbReference type="NCBI Taxonomy" id="1110509"/>
    <lineage>
        <taxon>Archaea</taxon>
        <taxon>Methanobacteriati</taxon>
        <taxon>Methanobacteriota</taxon>
        <taxon>Stenosarchaea group</taxon>
        <taxon>Methanomicrobia</taxon>
        <taxon>Methanotrichales</taxon>
        <taxon>Methanotrichaceae</taxon>
        <taxon>Methanothrix</taxon>
    </lineage>
</organism>
<feature type="domain" description="Nitroreductase" evidence="3">
    <location>
        <begin position="7"/>
        <end position="74"/>
    </location>
</feature>
<reference evidence="5 6" key="1">
    <citation type="journal article" date="2012" name="PLoS ONE">
        <title>The genome characteristics and predicted function of methyl-group oxidation pathway in the obligate aceticlastic methanogens, Methanosaeta spp.</title>
        <authorList>
            <person name="Zhu J."/>
            <person name="Zheng H."/>
            <person name="Ai G."/>
            <person name="Zhang G."/>
            <person name="Liu D."/>
            <person name="Liu X."/>
            <person name="Dong X."/>
        </authorList>
    </citation>
    <scope>NUCLEOTIDE SEQUENCE [LARGE SCALE GENOMIC DNA]</scope>
    <source>
        <strain evidence="5 6">6Ac</strain>
    </source>
</reference>
<proteinExistence type="inferred from homology"/>
<name>G7WLT3_METH6</name>
<keyword evidence="6" id="KW-1185">Reference proteome</keyword>
<protein>
    <submittedName>
        <fullName evidence="5">Nitroreductase</fullName>
    </submittedName>
</protein>
<dbReference type="PANTHER" id="PTHR43673">
    <property type="entry name" value="NAD(P)H NITROREDUCTASE YDGI-RELATED"/>
    <property type="match status" value="1"/>
</dbReference>
<feature type="domain" description="Putative nitroreductase TM1586" evidence="4">
    <location>
        <begin position="101"/>
        <end position="166"/>
    </location>
</feature>
<dbReference type="Proteomes" id="UP000005877">
    <property type="component" value="Chromosome"/>
</dbReference>
<evidence type="ECO:0000313" key="6">
    <source>
        <dbReference type="Proteomes" id="UP000005877"/>
    </source>
</evidence>
<dbReference type="InterPro" id="IPR029478">
    <property type="entry name" value="TM1586_NiRdase"/>
</dbReference>
<evidence type="ECO:0000259" key="4">
    <source>
        <dbReference type="Pfam" id="PF14512"/>
    </source>
</evidence>
<dbReference type="Gene3D" id="3.40.109.10">
    <property type="entry name" value="NADH Oxidase"/>
    <property type="match status" value="1"/>
</dbReference>
<evidence type="ECO:0000256" key="2">
    <source>
        <dbReference type="ARBA" id="ARBA00023002"/>
    </source>
</evidence>
<dbReference type="SUPFAM" id="SSF55469">
    <property type="entry name" value="FMN-dependent nitroreductase-like"/>
    <property type="match status" value="1"/>
</dbReference>
<dbReference type="RefSeq" id="WP_014585861.1">
    <property type="nucleotide sequence ID" value="NC_017527.1"/>
</dbReference>
<dbReference type="STRING" id="1110509.Mhar_0289"/>
<dbReference type="InterPro" id="IPR029479">
    <property type="entry name" value="Nitroreductase"/>
</dbReference>
<dbReference type="GO" id="GO:0016491">
    <property type="term" value="F:oxidoreductase activity"/>
    <property type="evidence" value="ECO:0007669"/>
    <property type="project" value="UniProtKB-KW"/>
</dbReference>
<dbReference type="PATRIC" id="fig|1110509.7.peg.330"/>
<dbReference type="InterPro" id="IPR000415">
    <property type="entry name" value="Nitroreductase-like"/>
</dbReference>
<evidence type="ECO:0000313" key="5">
    <source>
        <dbReference type="EMBL" id="AET63676.1"/>
    </source>
</evidence>
<dbReference type="OrthoDB" id="287850at2157"/>